<dbReference type="RefSeq" id="WP_148950814.1">
    <property type="nucleotide sequence ID" value="NZ_VTES01000006.1"/>
</dbReference>
<reference evidence="3 4" key="1">
    <citation type="submission" date="2019-08" db="EMBL/GenBank/DDBJ databases">
        <title>Bacillus genomes from the desert of Cuatro Cienegas, Coahuila.</title>
        <authorList>
            <person name="Olmedo-Alvarez G."/>
        </authorList>
    </citation>
    <scope>NUCLEOTIDE SEQUENCE [LARGE SCALE GENOMIC DNA]</scope>
    <source>
        <strain evidence="3 4">CH37_1T</strain>
    </source>
</reference>
<evidence type="ECO:0000256" key="2">
    <source>
        <dbReference type="SAM" id="Phobius"/>
    </source>
</evidence>
<keyword evidence="2" id="KW-1133">Transmembrane helix</keyword>
<organism evidence="3 4">
    <name type="scientific">Bacillus infantis</name>
    <dbReference type="NCBI Taxonomy" id="324767"/>
    <lineage>
        <taxon>Bacteria</taxon>
        <taxon>Bacillati</taxon>
        <taxon>Bacillota</taxon>
        <taxon>Bacilli</taxon>
        <taxon>Bacillales</taxon>
        <taxon>Bacillaceae</taxon>
        <taxon>Bacillus</taxon>
    </lineage>
</organism>
<comment type="caution">
    <text evidence="3">The sequence shown here is derived from an EMBL/GenBank/DDBJ whole genome shotgun (WGS) entry which is preliminary data.</text>
</comment>
<name>A0A5D4SFU5_9BACI</name>
<feature type="transmembrane region" description="Helical" evidence="2">
    <location>
        <begin position="183"/>
        <end position="200"/>
    </location>
</feature>
<feature type="transmembrane region" description="Helical" evidence="2">
    <location>
        <begin position="107"/>
        <end position="135"/>
    </location>
</feature>
<dbReference type="Pfam" id="PF19590">
    <property type="entry name" value="TrbL_3"/>
    <property type="match status" value="1"/>
</dbReference>
<feature type="transmembrane region" description="Helical" evidence="2">
    <location>
        <begin position="67"/>
        <end position="86"/>
    </location>
</feature>
<evidence type="ECO:0000256" key="1">
    <source>
        <dbReference type="SAM" id="MobiDB-lite"/>
    </source>
</evidence>
<protein>
    <recommendedName>
        <fullName evidence="5">Type IV secretion system protein</fullName>
    </recommendedName>
</protein>
<sequence length="1116" mass="118666">MFNGIAEKLIAIFENIVKWIFESLLEPFLGLSQLKDLVFGKTKEGNLVWGTFHSSDLTDALGPLMNSMYVLSGFFIVAFIVLYGMRISAAPLNPQKRNEMLELFKDLLVIGVVFMNLPTLYDLLFTINNAIVGLFNGAYESQLDSLSEEKEEDAAGLIGFIFIQLVLLGLMLWANFYYMMRKVTLIILMGMGPLMLAFWLNPQTKPITSAWLKELTGSVFVQAIHAFVFWTVATISATSNGFVETVIVYIIFIPISESVRKLLGMGGEMQGGLSKAGAMLGMGALAGMYGSVKGAIGDKSVAGALKAGYEGIKHGKGGNSAGGTDESKNTMGSMAGSDTGTTPNAEKMLKAGDILGRGGKAVFGMAGAVAGSPMGPVSSIMGATAGSAVGGAVGGLAGRVGAFTLQGLANRNKAGIAAFKNGGLGRNGDRFEENLANEIADRETANWASDNKEAVMGSLRERFPDASKQELEGIYSKMQADKRAEFYTDAKSKFANAQRFDGKMASGSHLVSASSEAMANKWGEENQASFLADYDQSNPRLPGESEADYHTRRLNAFSDKKAQMRSAFTEKGNQVLASLATDRNEPINKKEYQNHLSSAISGVDGVGSVQSLSQAADRAISHVKGENMLQENGRPNGLFLASRMANAKTQQMEQEYTQNLQANGMSAEEAKQSWNSRMPAVHQENLKMYSQSAEAADGKTFASGILGSSQRIADVATRAGDYLAAGSGARGFIQATSNIGAAAQNGAASANSAFMVSTDFGKAGFASHLNGVKVAATEGIRGTMDSIVQQNGGPVEAQANLQNSAAYASGMLLGAKGYQVGKAAVARFSPIRQQVQDQIKAPSEVIQMANTITDQNGNRQIAPGAVRQVITPTESYIEVRGKSGETQIVSRKGAGHSGLRNGDVIYQDLTAQDDSLVVASPKGGGSSTYRLDSGGGRVPSSIEVPANPNELLGSPRISAKHRPAPSTQLPSFSQSVDSGQFFVEDLRNYGMDNVQVVVEKGRQFVSAQKDGVTYRVSPIYAGDSKINGTETVQIPVSIKNNQLVPAQSIQGSIAVNSSVSQVQKGGYVYPDNPTTPYFSSDSLTSLMVSKAALRAQRGVDKRRELDMVRRKQGLLG</sequence>
<proteinExistence type="predicted"/>
<feature type="compositionally biased region" description="Polar residues" evidence="1">
    <location>
        <begin position="329"/>
        <end position="343"/>
    </location>
</feature>
<dbReference type="Proteomes" id="UP000323732">
    <property type="component" value="Unassembled WGS sequence"/>
</dbReference>
<dbReference type="AlphaFoldDB" id="A0A5D4SFU5"/>
<gene>
    <name evidence="3" type="ORF">FZD47_20880</name>
</gene>
<evidence type="ECO:0000313" key="4">
    <source>
        <dbReference type="Proteomes" id="UP000323732"/>
    </source>
</evidence>
<dbReference type="EMBL" id="VTES01000006">
    <property type="protein sequence ID" value="TYS60666.1"/>
    <property type="molecule type" value="Genomic_DNA"/>
</dbReference>
<evidence type="ECO:0000313" key="3">
    <source>
        <dbReference type="EMBL" id="TYS60666.1"/>
    </source>
</evidence>
<accession>A0A5D4SFU5</accession>
<evidence type="ECO:0008006" key="5">
    <source>
        <dbReference type="Google" id="ProtNLM"/>
    </source>
</evidence>
<feature type="transmembrane region" description="Helical" evidence="2">
    <location>
        <begin position="220"/>
        <end position="252"/>
    </location>
</feature>
<keyword evidence="2" id="KW-0472">Membrane</keyword>
<dbReference type="GO" id="GO:0030255">
    <property type="term" value="P:protein secretion by the type IV secretion system"/>
    <property type="evidence" value="ECO:0007669"/>
    <property type="project" value="InterPro"/>
</dbReference>
<keyword evidence="2" id="KW-0812">Transmembrane</keyword>
<feature type="transmembrane region" description="Helical" evidence="2">
    <location>
        <begin position="155"/>
        <end position="176"/>
    </location>
</feature>
<feature type="region of interest" description="Disordered" evidence="1">
    <location>
        <begin position="316"/>
        <end position="343"/>
    </location>
</feature>
<dbReference type="InterPro" id="IPR045782">
    <property type="entry name" value="TrbL_3"/>
</dbReference>